<feature type="transmembrane region" description="Helical" evidence="6">
    <location>
        <begin position="575"/>
        <end position="598"/>
    </location>
</feature>
<evidence type="ECO:0000256" key="3">
    <source>
        <dbReference type="ARBA" id="ARBA00022692"/>
    </source>
</evidence>
<keyword evidence="5 6" id="KW-0472">Membrane</keyword>
<name>A0A0M4JKG1_9MOLU</name>
<evidence type="ECO:0000256" key="6">
    <source>
        <dbReference type="SAM" id="Phobius"/>
    </source>
</evidence>
<dbReference type="RefSeq" id="WP_053946591.1">
    <property type="nucleotide sequence ID" value="NZ_CP012622.1"/>
</dbReference>
<gene>
    <name evidence="8" type="ORF">SCANT_v1c09430</name>
</gene>
<feature type="domain" description="ABC3 transporter permease C-terminal" evidence="7">
    <location>
        <begin position="1305"/>
        <end position="1421"/>
    </location>
</feature>
<keyword evidence="4 6" id="KW-1133">Transmembrane helix</keyword>
<dbReference type="STRING" id="362837.SCANT_v1c09430"/>
<comment type="subcellular location">
    <subcellularLocation>
        <location evidence="1">Cell membrane</location>
        <topology evidence="1">Multi-pass membrane protein</topology>
    </subcellularLocation>
</comment>
<evidence type="ECO:0000313" key="8">
    <source>
        <dbReference type="EMBL" id="ALD66849.1"/>
    </source>
</evidence>
<feature type="transmembrane region" description="Helical" evidence="6">
    <location>
        <begin position="1393"/>
        <end position="1415"/>
    </location>
</feature>
<accession>A0A0M4JKG1</accession>
<feature type="transmembrane region" description="Helical" evidence="6">
    <location>
        <begin position="744"/>
        <end position="764"/>
    </location>
</feature>
<feature type="transmembrane region" description="Helical" evidence="6">
    <location>
        <begin position="20"/>
        <end position="43"/>
    </location>
</feature>
<proteinExistence type="predicted"/>
<evidence type="ECO:0000256" key="4">
    <source>
        <dbReference type="ARBA" id="ARBA00022989"/>
    </source>
</evidence>
<feature type="transmembrane region" description="Helical" evidence="6">
    <location>
        <begin position="1295"/>
        <end position="1328"/>
    </location>
</feature>
<dbReference type="Pfam" id="PF02687">
    <property type="entry name" value="FtsX"/>
    <property type="match status" value="2"/>
</dbReference>
<evidence type="ECO:0000259" key="7">
    <source>
        <dbReference type="Pfam" id="PF02687"/>
    </source>
</evidence>
<sequence length="1431" mass="165456">MLLFKNGLRKLLKDYVQFGIYLVLITIAVIFTSTFGIVSSNLISTNNNINRNFEKFDYSFRYTSSAYKSNDTQTFTPWFSFNTQLVEDTKGNFFPTLRFGENDLGENEILKKYEFIDGCANNQKQCYESSIFQDKNKNYINFHFGDVESNFDSNSIDKKYLPTESQAISNFSVEQKIEIVRKAEFGDLYKFNKDAKSFETSLIGKLYKKHNYFEDKQLTPEAKKTALNIFQYMFYLNNSVITDIIKKDIIDIYENTEKKKEEIEKVINKGIGFIDDNGNYKFSSSEPKLNGENDIQENKLFKERASFYIKKFDSRTLFKTNFNINGYQILSNNITHRDWFTNYFSLLGDLSNFKVRSTNEAVKWDSSGKKFRYISAFYNTIKKDSDAYNVHFYNEDIFNLYKRTYREDSFTSNSFIVSNGYAKYNKMDLGKSYDINLKNNKGSYVMDGIGVDSLNVYPTIYEEDLLTNQENEAIFYISNSAFEQEFNKEAGEDSYQDVSRSYLTYKKTDKKNIEADMRMFQTYFADNVLNLGQVVENIEKQDYSENLARANIESYKDTKLINMRSSLFPGVVKGFYLLAIIFCIIFASALAFVVYNIFKKVLVSQRSQIGNLKSLGVSNSKIIFNYILYMTFPILILVPIGWFISLFLQGSLMGIFERYFNIPSKFSIDWKLLLVELSAFLGIVSSMVFFTSYFTVKQSPLILLSPSKSHKPNMFLSRSFSKIKGISFTSKLRLVILSSAIKDLVVFFSILLFSSSVITLASVAPNTMKNMSKEFYKNIKYNNDFSYSNVIVNNPLTRYSFYQMDEDNKAKSNLEASLFNTSIKKGENDYKTLFEVDYWKNGNEGSFKQHFESILFNNLITFKGGVLSTGVMDELVKVESQIIKENKIVRNRFNNVSCQIIPTLFGQGAISEVNDYNECIKSVSNNILPSTIKELWDKDNQEFKNFSFNFSAVSVDKELDQMYTRVDSIINNKKQDKYTVYGIDLEQKASKNLLIKNQEKIKYNNSLDYIPVLINKKGELEGLKIGSEFNLQTSESLLATVDDDNLAYELKSDQWSYKKSDQWSYKEKDLFTMDLDKFTYSNKEDFYFKKDNKYEQYYNMADIELSLQKKSLNKDLFKEVNEEYQEYSNKELIYRDAGDSYIVKPFDIYKYESGEPIEIGIETLLGGTNNWLNIALKKGLLVNKLVDSNPRKAKVVGVEELYDGNKLYMDQLYANQLMGVTTGFDSRKEFENGTSINIWSNAKMSSNIQNADQMQRILLAPFNANNSTEGFAKYMDQSIGYTDYIQMKKMAMSNLITSVISISVIFVSLSLITAIIIIYLITEMFIGRYKRFMSYMRIQGYSMKEINSIIMWIFLPVAAIGVAFGITIVWLLISYLFPQILLSLDIAVPMIMGWTIMPVVFFVGLSIFLLGYTVIMLSIKRVKLASLIGNE</sequence>
<protein>
    <recommendedName>
        <fullName evidence="7">ABC3 transporter permease C-terminal domain-containing protein</fullName>
    </recommendedName>
</protein>
<evidence type="ECO:0000256" key="2">
    <source>
        <dbReference type="ARBA" id="ARBA00022475"/>
    </source>
</evidence>
<dbReference type="PATRIC" id="fig|362837.3.peg.959"/>
<feature type="transmembrane region" description="Helical" evidence="6">
    <location>
        <begin position="672"/>
        <end position="696"/>
    </location>
</feature>
<keyword evidence="9" id="KW-1185">Reference proteome</keyword>
<dbReference type="InterPro" id="IPR003838">
    <property type="entry name" value="ABC3_permease_C"/>
</dbReference>
<dbReference type="EMBL" id="CP012622">
    <property type="protein sequence ID" value="ALD66849.1"/>
    <property type="molecule type" value="Genomic_DNA"/>
</dbReference>
<keyword evidence="2" id="KW-1003">Cell membrane</keyword>
<reference evidence="8 9" key="1">
    <citation type="journal article" date="2015" name="Genome Announc.">
        <title>Complete Genome Sequence of Spiroplasma cantharicola CC-1T (DSM 21588), a Bacterium Isolated from Soldier Beetle (Cantharis carolinus).</title>
        <authorList>
            <person name="Lo W.S."/>
            <person name="Liu P.Y."/>
            <person name="Kuo C.H."/>
        </authorList>
    </citation>
    <scope>NUCLEOTIDE SEQUENCE [LARGE SCALE GENOMIC DNA]</scope>
    <source>
        <strain evidence="8 9">CC-1</strain>
    </source>
</reference>
<evidence type="ECO:0000256" key="1">
    <source>
        <dbReference type="ARBA" id="ARBA00004651"/>
    </source>
</evidence>
<keyword evidence="3 6" id="KW-0812">Transmembrane</keyword>
<dbReference type="KEGG" id="scj:SCANT_v1c09430"/>
<organism evidence="8 9">
    <name type="scientific">Spiroplasma cantharicola</name>
    <dbReference type="NCBI Taxonomy" id="362837"/>
    <lineage>
        <taxon>Bacteria</taxon>
        <taxon>Bacillati</taxon>
        <taxon>Mycoplasmatota</taxon>
        <taxon>Mollicutes</taxon>
        <taxon>Entomoplasmatales</taxon>
        <taxon>Spiroplasmataceae</taxon>
        <taxon>Spiroplasma</taxon>
    </lineage>
</organism>
<evidence type="ECO:0000256" key="5">
    <source>
        <dbReference type="ARBA" id="ARBA00023136"/>
    </source>
</evidence>
<feature type="transmembrane region" description="Helical" evidence="6">
    <location>
        <begin position="1349"/>
        <end position="1373"/>
    </location>
</feature>
<feature type="transmembrane region" description="Helical" evidence="6">
    <location>
        <begin position="626"/>
        <end position="652"/>
    </location>
</feature>
<dbReference type="GO" id="GO:0005886">
    <property type="term" value="C:plasma membrane"/>
    <property type="evidence" value="ECO:0007669"/>
    <property type="project" value="UniProtKB-SubCell"/>
</dbReference>
<evidence type="ECO:0000313" key="9">
    <source>
        <dbReference type="Proteomes" id="UP000063919"/>
    </source>
</evidence>
<feature type="domain" description="ABC3 transporter permease C-terminal" evidence="7">
    <location>
        <begin position="580"/>
        <end position="700"/>
    </location>
</feature>
<dbReference type="Proteomes" id="UP000063919">
    <property type="component" value="Chromosome"/>
</dbReference>